<dbReference type="InterPro" id="IPR012156">
    <property type="entry name" value="Cold_shock_CspA"/>
</dbReference>
<sequence>MDQLDVLLPYLLTANLIGFLFMGLDKRKAKNQQWRIPERTLWGIAILGGAVGSLLGMKVFRHKTKHRAFTVGMPLLIVLHIIALAYLLGVI</sequence>
<dbReference type="Proteomes" id="UP000183988">
    <property type="component" value="Unassembled WGS sequence"/>
</dbReference>
<dbReference type="STRING" id="930117.SAMN05216225_102727"/>
<protein>
    <submittedName>
        <fullName evidence="2">Uncharacterized membrane protein YsdA, DUF1294 family</fullName>
    </submittedName>
</protein>
<proteinExistence type="predicted"/>
<feature type="transmembrane region" description="Helical" evidence="1">
    <location>
        <begin position="36"/>
        <end position="56"/>
    </location>
</feature>
<evidence type="ECO:0000313" key="2">
    <source>
        <dbReference type="EMBL" id="SHG34079.1"/>
    </source>
</evidence>
<keyword evidence="3" id="KW-1185">Reference proteome</keyword>
<feature type="transmembrane region" description="Helical" evidence="1">
    <location>
        <begin position="6"/>
        <end position="24"/>
    </location>
</feature>
<dbReference type="Pfam" id="PF06961">
    <property type="entry name" value="DUF1294"/>
    <property type="match status" value="1"/>
</dbReference>
<feature type="transmembrane region" description="Helical" evidence="1">
    <location>
        <begin position="68"/>
        <end position="88"/>
    </location>
</feature>
<reference evidence="2 3" key="1">
    <citation type="submission" date="2016-11" db="EMBL/GenBank/DDBJ databases">
        <authorList>
            <person name="Jaros S."/>
            <person name="Januszkiewicz K."/>
            <person name="Wedrychowicz H."/>
        </authorList>
    </citation>
    <scope>NUCLEOTIDE SEQUENCE [LARGE SCALE GENOMIC DNA]</scope>
    <source>
        <strain evidence="2 3">IBRC-M 10683</strain>
    </source>
</reference>
<dbReference type="InterPro" id="IPR010718">
    <property type="entry name" value="DUF1294"/>
</dbReference>
<keyword evidence="1" id="KW-0472">Membrane</keyword>
<keyword evidence="1" id="KW-1133">Transmembrane helix</keyword>
<dbReference type="OrthoDB" id="1698854at2"/>
<dbReference type="RefSeq" id="WP_072890954.1">
    <property type="nucleotide sequence ID" value="NZ_FQVW01000027.1"/>
</dbReference>
<keyword evidence="1" id="KW-0812">Transmembrane</keyword>
<dbReference type="EMBL" id="FQVW01000027">
    <property type="protein sequence ID" value="SHG34079.1"/>
    <property type="molecule type" value="Genomic_DNA"/>
</dbReference>
<evidence type="ECO:0000313" key="3">
    <source>
        <dbReference type="Proteomes" id="UP000183988"/>
    </source>
</evidence>
<name>A0A1M5J1A5_9BACI</name>
<dbReference type="PIRSF" id="PIRSF002599">
    <property type="entry name" value="Cold_shock_A"/>
    <property type="match status" value="1"/>
</dbReference>
<dbReference type="GO" id="GO:0003676">
    <property type="term" value="F:nucleic acid binding"/>
    <property type="evidence" value="ECO:0007669"/>
    <property type="project" value="InterPro"/>
</dbReference>
<organism evidence="2 3">
    <name type="scientific">Ornithinibacillus halophilus</name>
    <dbReference type="NCBI Taxonomy" id="930117"/>
    <lineage>
        <taxon>Bacteria</taxon>
        <taxon>Bacillati</taxon>
        <taxon>Bacillota</taxon>
        <taxon>Bacilli</taxon>
        <taxon>Bacillales</taxon>
        <taxon>Bacillaceae</taxon>
        <taxon>Ornithinibacillus</taxon>
    </lineage>
</organism>
<evidence type="ECO:0000256" key="1">
    <source>
        <dbReference type="SAM" id="Phobius"/>
    </source>
</evidence>
<gene>
    <name evidence="2" type="ORF">SAMN05216225_102727</name>
</gene>
<dbReference type="AlphaFoldDB" id="A0A1M5J1A5"/>
<accession>A0A1M5J1A5</accession>